<dbReference type="Proteomes" id="UP000516018">
    <property type="component" value="Chromosome"/>
</dbReference>
<reference evidence="1 2" key="1">
    <citation type="submission" date="2020-08" db="EMBL/GenBank/DDBJ databases">
        <title>Lysobacter sp. II4 sp. nov., isolated from soil.</title>
        <authorList>
            <person name="Woo C.Y."/>
            <person name="Kim J."/>
        </authorList>
    </citation>
    <scope>NUCLEOTIDE SEQUENCE [LARGE SCALE GENOMIC DNA]</scope>
    <source>
        <strain evidence="1 2">II4</strain>
    </source>
</reference>
<organism evidence="1 2">
    <name type="scientific">Agrilutibacter terrestris</name>
    <dbReference type="NCBI Taxonomy" id="2865112"/>
    <lineage>
        <taxon>Bacteria</taxon>
        <taxon>Pseudomonadati</taxon>
        <taxon>Pseudomonadota</taxon>
        <taxon>Gammaproteobacteria</taxon>
        <taxon>Lysobacterales</taxon>
        <taxon>Lysobacteraceae</taxon>
        <taxon>Agrilutibacter</taxon>
    </lineage>
</organism>
<dbReference type="RefSeq" id="WP_187711629.1">
    <property type="nucleotide sequence ID" value="NZ_CP060820.1"/>
</dbReference>
<accession>A0A7H0FVX0</accession>
<dbReference type="EMBL" id="CP060820">
    <property type="protein sequence ID" value="QNP40186.1"/>
    <property type="molecule type" value="Genomic_DNA"/>
</dbReference>
<dbReference type="KEGG" id="lsx:H8B22_11910"/>
<dbReference type="AlphaFoldDB" id="A0A7H0FVX0"/>
<protein>
    <submittedName>
        <fullName evidence="1">Uncharacterized protein</fullName>
    </submittedName>
</protein>
<keyword evidence="2" id="KW-1185">Reference proteome</keyword>
<proteinExistence type="predicted"/>
<sequence length="140" mass="16031">MDGYWFTSTLFEIEPGEDEEINPRMYGRQLAAWLKTQLEQRGYDIEPVIAEDWGRCLMCSREPFTLWVGCGSVVDYGTASHDDPPPAKENVIWHCFPMAEVPFWKRILKRPDTSTQVSRLDADLRAILNGEPTITLVAQP</sequence>
<evidence type="ECO:0000313" key="2">
    <source>
        <dbReference type="Proteomes" id="UP000516018"/>
    </source>
</evidence>
<evidence type="ECO:0000313" key="1">
    <source>
        <dbReference type="EMBL" id="QNP40186.1"/>
    </source>
</evidence>
<name>A0A7H0FVX0_9GAMM</name>
<gene>
    <name evidence="1" type="ORF">H8B22_11910</name>
</gene>